<evidence type="ECO:0000256" key="2">
    <source>
        <dbReference type="ARBA" id="ARBA00004818"/>
    </source>
</evidence>
<dbReference type="InterPro" id="IPR006439">
    <property type="entry name" value="HAD-SF_hydro_IA"/>
</dbReference>
<dbReference type="EMBL" id="JACHOT010000002">
    <property type="protein sequence ID" value="MBB4650435.1"/>
    <property type="molecule type" value="Genomic_DNA"/>
</dbReference>
<dbReference type="Pfam" id="PF13419">
    <property type="entry name" value="HAD_2"/>
    <property type="match status" value="1"/>
</dbReference>
<dbReference type="Proteomes" id="UP000539538">
    <property type="component" value="Unassembled WGS sequence"/>
</dbReference>
<keyword evidence="5" id="KW-0378">Hydrolase</keyword>
<evidence type="ECO:0000313" key="6">
    <source>
        <dbReference type="Proteomes" id="UP000539538"/>
    </source>
</evidence>
<dbReference type="InterPro" id="IPR050155">
    <property type="entry name" value="HAD-like_hydrolase_sf"/>
</dbReference>
<dbReference type="SFLD" id="SFLDS00003">
    <property type="entry name" value="Haloacid_Dehalogenase"/>
    <property type="match status" value="1"/>
</dbReference>
<evidence type="ECO:0000256" key="1">
    <source>
        <dbReference type="ARBA" id="ARBA00000830"/>
    </source>
</evidence>
<comment type="catalytic activity">
    <reaction evidence="1">
        <text>2-phosphoglycolate + H2O = glycolate + phosphate</text>
        <dbReference type="Rhea" id="RHEA:14369"/>
        <dbReference type="ChEBI" id="CHEBI:15377"/>
        <dbReference type="ChEBI" id="CHEBI:29805"/>
        <dbReference type="ChEBI" id="CHEBI:43474"/>
        <dbReference type="ChEBI" id="CHEBI:58033"/>
        <dbReference type="EC" id="3.1.3.18"/>
    </reaction>
</comment>
<dbReference type="InterPro" id="IPR041492">
    <property type="entry name" value="HAD_2"/>
</dbReference>
<accession>A0ABR6L0Y7</accession>
<dbReference type="EC" id="3.1.3.18" evidence="4"/>
<dbReference type="PANTHER" id="PTHR43434:SF1">
    <property type="entry name" value="PHOSPHOGLYCOLATE PHOSPHATASE"/>
    <property type="match status" value="1"/>
</dbReference>
<protein>
    <recommendedName>
        <fullName evidence="4">phosphoglycolate phosphatase</fullName>
        <ecNumber evidence="4">3.1.3.18</ecNumber>
    </recommendedName>
</protein>
<dbReference type="GO" id="GO:0016787">
    <property type="term" value="F:hydrolase activity"/>
    <property type="evidence" value="ECO:0007669"/>
    <property type="project" value="UniProtKB-KW"/>
</dbReference>
<name>A0ABR6L0Y7_9HYPH</name>
<comment type="similarity">
    <text evidence="3">Belongs to the HAD-like hydrolase superfamily. CbbY/CbbZ/Gph/YieH family.</text>
</comment>
<dbReference type="InterPro" id="IPR023214">
    <property type="entry name" value="HAD_sf"/>
</dbReference>
<dbReference type="Gene3D" id="3.40.50.1000">
    <property type="entry name" value="HAD superfamily/HAD-like"/>
    <property type="match status" value="1"/>
</dbReference>
<gene>
    <name evidence="5" type="ORF">GGQ99_002190</name>
</gene>
<proteinExistence type="inferred from homology"/>
<sequence length="269" mass="29060">MMSKSSGRKLAPPRALLLDFGGVIVSTAHLPGWQARLAGHVRGLLDKAGMAAPELSAEQIADDIKAGGVADSHWKNAMSRPLAPRELRHEEFWGDFVAGDWPQQARDVVVAEAYDLCCKMGNWKSERILRSGMLDLLDAADAAGVPVGIVSNALCGKVHVDFLDAHGLTARFATVVHSDEVKVRKPNPEMIWLATRALGIEPSEAWYVGDNFDRDVLCGKRAGIGGNILMEDKGTYDLPYELKLKPDAIVADPVGLLGLFREATRGIAA</sequence>
<comment type="pathway">
    <text evidence="2">Organic acid metabolism; glycolate biosynthesis; glycolate from 2-phosphoglycolate: step 1/1.</text>
</comment>
<evidence type="ECO:0000313" key="5">
    <source>
        <dbReference type="EMBL" id="MBB4650435.1"/>
    </source>
</evidence>
<evidence type="ECO:0000256" key="3">
    <source>
        <dbReference type="ARBA" id="ARBA00006171"/>
    </source>
</evidence>
<comment type="caution">
    <text evidence="5">The sequence shown here is derived from an EMBL/GenBank/DDBJ whole genome shotgun (WGS) entry which is preliminary data.</text>
</comment>
<dbReference type="RefSeq" id="WP_246389550.1">
    <property type="nucleotide sequence ID" value="NZ_BAAAVZ010000002.1"/>
</dbReference>
<dbReference type="PANTHER" id="PTHR43434">
    <property type="entry name" value="PHOSPHOGLYCOLATE PHOSPHATASE"/>
    <property type="match status" value="1"/>
</dbReference>
<organism evidence="5 6">
    <name type="scientific">Aminobacter niigataensis</name>
    <dbReference type="NCBI Taxonomy" id="83265"/>
    <lineage>
        <taxon>Bacteria</taxon>
        <taxon>Pseudomonadati</taxon>
        <taxon>Pseudomonadota</taxon>
        <taxon>Alphaproteobacteria</taxon>
        <taxon>Hyphomicrobiales</taxon>
        <taxon>Phyllobacteriaceae</taxon>
        <taxon>Aminobacter</taxon>
    </lineage>
</organism>
<keyword evidence="6" id="KW-1185">Reference proteome</keyword>
<evidence type="ECO:0000256" key="4">
    <source>
        <dbReference type="ARBA" id="ARBA00013078"/>
    </source>
</evidence>
<dbReference type="SFLD" id="SFLDG01129">
    <property type="entry name" value="C1.5:_HAD__Beta-PGM__Phosphata"/>
    <property type="match status" value="1"/>
</dbReference>
<dbReference type="SUPFAM" id="SSF56784">
    <property type="entry name" value="HAD-like"/>
    <property type="match status" value="1"/>
</dbReference>
<dbReference type="InterPro" id="IPR036412">
    <property type="entry name" value="HAD-like_sf"/>
</dbReference>
<dbReference type="NCBIfam" id="TIGR01549">
    <property type="entry name" value="HAD-SF-IA-v1"/>
    <property type="match status" value="1"/>
</dbReference>
<reference evidence="5 6" key="1">
    <citation type="submission" date="2020-08" db="EMBL/GenBank/DDBJ databases">
        <title>Genomic Encyclopedia of Type Strains, Phase IV (KMG-IV): sequencing the most valuable type-strain genomes for metagenomic binning, comparative biology and taxonomic classification.</title>
        <authorList>
            <person name="Goeker M."/>
        </authorList>
    </citation>
    <scope>NUCLEOTIDE SEQUENCE [LARGE SCALE GENOMIC DNA]</scope>
    <source>
        <strain evidence="5 6">DSM 7050</strain>
    </source>
</reference>